<evidence type="ECO:0000313" key="2">
    <source>
        <dbReference type="EMBL" id="EIJ81381.1"/>
    </source>
</evidence>
<dbReference type="PANTHER" id="PTHR34821">
    <property type="entry name" value="INNER MEMBRANE PROTEIN YDCZ"/>
    <property type="match status" value="1"/>
</dbReference>
<dbReference type="OrthoDB" id="7864805at2"/>
<accession>I3E4G0</accession>
<reference evidence="2 3" key="1">
    <citation type="journal article" date="2012" name="Appl. Environ. Microbiol.">
        <title>Genome Sequence of Thermotolerant Bacillus methanolicus: Features and Regulation Related to Methylotrophy and Production of L-Lysine and L-Glutamate from Methanol.</title>
        <authorList>
            <person name="Heggeset T.M."/>
            <person name="Krog A."/>
            <person name="Balzer S."/>
            <person name="Wentzel A."/>
            <person name="Ellingsen T.E."/>
            <person name="Brautaset T."/>
        </authorList>
    </citation>
    <scope>NUCLEOTIDE SEQUENCE [LARGE SCALE GENOMIC DNA]</scope>
    <source>
        <strain evidence="2 3">PB1</strain>
    </source>
</reference>
<proteinExistence type="predicted"/>
<organism evidence="2 3">
    <name type="scientific">Bacillus methanolicus PB1</name>
    <dbReference type="NCBI Taxonomy" id="997296"/>
    <lineage>
        <taxon>Bacteria</taxon>
        <taxon>Bacillati</taxon>
        <taxon>Bacillota</taxon>
        <taxon>Bacilli</taxon>
        <taxon>Bacillales</taxon>
        <taxon>Bacillaceae</taxon>
        <taxon>Bacillus</taxon>
    </lineage>
</organism>
<sequence length="145" mass="15371">MKWLFSFFALLGGIAIGLQAVINGGLGKKVGAVEGAFISFVIGTLALFFVVIFFGKGNISAVSNVPKWQLVGGLLGALYVFIMVLVVPKIGVAPALITVIAGQLLIGAVIDHFGLFGGIKMPLDFKKILAIFMLFGSILLFHFNK</sequence>
<dbReference type="InterPro" id="IPR006750">
    <property type="entry name" value="YdcZ"/>
</dbReference>
<name>I3E4G0_BACMT</name>
<feature type="transmembrane region" description="Helical" evidence="1">
    <location>
        <begin position="93"/>
        <end position="116"/>
    </location>
</feature>
<dbReference type="EMBL" id="AFEU01000001">
    <property type="protein sequence ID" value="EIJ81381.1"/>
    <property type="molecule type" value="Genomic_DNA"/>
</dbReference>
<keyword evidence="1" id="KW-0812">Transmembrane</keyword>
<dbReference type="RefSeq" id="WP_003350060.1">
    <property type="nucleotide sequence ID" value="NZ_AFEU01000001.1"/>
</dbReference>
<gene>
    <name evidence="2" type="ORF">PB1_00510</name>
</gene>
<comment type="caution">
    <text evidence="2">The sequence shown here is derived from an EMBL/GenBank/DDBJ whole genome shotgun (WGS) entry which is preliminary data.</text>
</comment>
<keyword evidence="1" id="KW-0472">Membrane</keyword>
<dbReference type="AlphaFoldDB" id="I3E4G0"/>
<evidence type="ECO:0000256" key="1">
    <source>
        <dbReference type="SAM" id="Phobius"/>
    </source>
</evidence>
<feature type="transmembrane region" description="Helical" evidence="1">
    <location>
        <begin position="67"/>
        <end position="87"/>
    </location>
</feature>
<dbReference type="Pfam" id="PF04657">
    <property type="entry name" value="DMT_YdcZ"/>
    <property type="match status" value="1"/>
</dbReference>
<feature type="transmembrane region" description="Helical" evidence="1">
    <location>
        <begin position="36"/>
        <end position="55"/>
    </location>
</feature>
<dbReference type="STRING" id="997296.PB1_00510"/>
<keyword evidence="1" id="KW-1133">Transmembrane helix</keyword>
<dbReference type="GO" id="GO:0005886">
    <property type="term" value="C:plasma membrane"/>
    <property type="evidence" value="ECO:0007669"/>
    <property type="project" value="TreeGrafter"/>
</dbReference>
<dbReference type="PANTHER" id="PTHR34821:SF2">
    <property type="entry name" value="INNER MEMBRANE PROTEIN YDCZ"/>
    <property type="match status" value="1"/>
</dbReference>
<evidence type="ECO:0000313" key="3">
    <source>
        <dbReference type="Proteomes" id="UP000010523"/>
    </source>
</evidence>
<protein>
    <recommendedName>
        <fullName evidence="4">DMT family transporter</fullName>
    </recommendedName>
</protein>
<evidence type="ECO:0008006" key="4">
    <source>
        <dbReference type="Google" id="ProtNLM"/>
    </source>
</evidence>
<keyword evidence="3" id="KW-1185">Reference proteome</keyword>
<feature type="transmembrane region" description="Helical" evidence="1">
    <location>
        <begin position="128"/>
        <end position="144"/>
    </location>
</feature>
<dbReference type="PATRIC" id="fig|997296.3.peg.143"/>
<dbReference type="Proteomes" id="UP000010523">
    <property type="component" value="Unassembled WGS sequence"/>
</dbReference>
<dbReference type="eggNOG" id="COG3238">
    <property type="taxonomic scope" value="Bacteria"/>
</dbReference>